<dbReference type="SUPFAM" id="SSF81631">
    <property type="entry name" value="PAP/OAS1 substrate-binding domain"/>
    <property type="match status" value="1"/>
</dbReference>
<dbReference type="GO" id="GO:0006397">
    <property type="term" value="P:mRNA processing"/>
    <property type="evidence" value="ECO:0007669"/>
    <property type="project" value="UniProtKB-KW"/>
</dbReference>
<dbReference type="Proteomes" id="UP000050741">
    <property type="component" value="Unassembled WGS sequence"/>
</dbReference>
<keyword evidence="6" id="KW-0547">Nucleotide-binding</keyword>
<dbReference type="PANTHER" id="PTHR10682">
    <property type="entry name" value="POLY A POLYMERASE"/>
    <property type="match status" value="1"/>
</dbReference>
<dbReference type="GO" id="GO:0005634">
    <property type="term" value="C:nucleus"/>
    <property type="evidence" value="ECO:0007669"/>
    <property type="project" value="UniProtKB-SubCell"/>
</dbReference>
<accession>A0A183C0Y3</accession>
<keyword evidence="4" id="KW-0507">mRNA processing</keyword>
<evidence type="ECO:0000256" key="4">
    <source>
        <dbReference type="ARBA" id="ARBA00022664"/>
    </source>
</evidence>
<keyword evidence="8" id="KW-0539">Nucleus</keyword>
<evidence type="ECO:0000313" key="12">
    <source>
        <dbReference type="WBParaSite" id="GPLIN_000652600"/>
    </source>
</evidence>
<evidence type="ECO:0000256" key="8">
    <source>
        <dbReference type="ARBA" id="ARBA00023242"/>
    </source>
</evidence>
<reference evidence="12" key="3">
    <citation type="submission" date="2016-06" db="UniProtKB">
        <authorList>
            <consortium name="WormBaseParasite"/>
        </authorList>
    </citation>
    <scope>IDENTIFICATION</scope>
</reference>
<dbReference type="EC" id="2.7.7.19" evidence="3"/>
<organism evidence="11 12">
    <name type="scientific">Globodera pallida</name>
    <name type="common">Potato cyst nematode worm</name>
    <name type="synonym">Heterodera pallida</name>
    <dbReference type="NCBI Taxonomy" id="36090"/>
    <lineage>
        <taxon>Eukaryota</taxon>
        <taxon>Metazoa</taxon>
        <taxon>Ecdysozoa</taxon>
        <taxon>Nematoda</taxon>
        <taxon>Chromadorea</taxon>
        <taxon>Rhabditida</taxon>
        <taxon>Tylenchina</taxon>
        <taxon>Tylenchomorpha</taxon>
        <taxon>Tylenchoidea</taxon>
        <taxon>Heteroderidae</taxon>
        <taxon>Heteroderinae</taxon>
        <taxon>Globodera</taxon>
    </lineage>
</organism>
<evidence type="ECO:0000256" key="5">
    <source>
        <dbReference type="ARBA" id="ARBA00022679"/>
    </source>
</evidence>
<dbReference type="PANTHER" id="PTHR10682:SF10">
    <property type="entry name" value="POLYNUCLEOTIDE ADENYLYLTRANSFERASE"/>
    <property type="match status" value="1"/>
</dbReference>
<dbReference type="GO" id="GO:0005524">
    <property type="term" value="F:ATP binding"/>
    <property type="evidence" value="ECO:0007669"/>
    <property type="project" value="UniProtKB-KW"/>
</dbReference>
<evidence type="ECO:0000256" key="6">
    <source>
        <dbReference type="ARBA" id="ARBA00022741"/>
    </source>
</evidence>
<dbReference type="Gene3D" id="1.10.1410.10">
    <property type="match status" value="1"/>
</dbReference>
<evidence type="ECO:0000256" key="7">
    <source>
        <dbReference type="ARBA" id="ARBA00022840"/>
    </source>
</evidence>
<dbReference type="WBParaSite" id="GPLIN_000652600">
    <property type="protein sequence ID" value="GPLIN_000652600"/>
    <property type="gene ID" value="GPLIN_000652600"/>
</dbReference>
<dbReference type="Pfam" id="PF04928">
    <property type="entry name" value="PAP_central"/>
    <property type="match status" value="1"/>
</dbReference>
<sequence length="455" mass="53832">MIINEPENSSTNSNLQLLHLGIYANEIFNRKIFLFWSDEARFQMPALHYLKPNNNTLKPICMLPDGYDLITKIFGSFQCNSMKAEMCRDNSLYCILCGDSRVKFMKKYSTVNFAFVPKLEIYFMATHFVVYFVIVQDLPQIPKENFDAQQIQIFLNGFGKKLKKLISENYSDEGAYEFDPKKKAQLKRQLEEDVFMTEDDEEIWRMLEKIEKLNKNEESSNKFESVDLNEYKANTQANVKKNREKMEEMKANLTVLWNHAIHLKILELLLTKNELHRINHRQFDKDVMNGNTLLNFRTAYAYLELWAKKAQIFNEKFGHFNSQIIIIMLTKVFLWFPGDVSVAFLVEKFFLIYAIWDWPLPLHLTKIDYTREGEFLSWSPEREWFDKMQEINEQQFSFEMPIISPMFPEQNLANRIDAFEAKKIQNEFLNAIKRIKAMNAGAVTKNESLKENIFN</sequence>
<name>A0A183C0Y3_GLOPA</name>
<reference evidence="11" key="1">
    <citation type="submission" date="2013-12" db="EMBL/GenBank/DDBJ databases">
        <authorList>
            <person name="Aslett M."/>
        </authorList>
    </citation>
    <scope>NUCLEOTIDE SEQUENCE [LARGE SCALE GENOMIC DNA]</scope>
    <source>
        <strain evidence="11">Lindley</strain>
    </source>
</reference>
<keyword evidence="7" id="KW-0067">ATP-binding</keyword>
<comment type="similarity">
    <text evidence="2">Belongs to the poly(A) polymerase family.</text>
</comment>
<evidence type="ECO:0000256" key="2">
    <source>
        <dbReference type="ARBA" id="ARBA00010912"/>
    </source>
</evidence>
<dbReference type="AlphaFoldDB" id="A0A183C0Y3"/>
<protein>
    <recommendedName>
        <fullName evidence="3">polynucleotide adenylyltransferase</fullName>
        <ecNumber evidence="3">2.7.7.19</ecNumber>
    </recommendedName>
</protein>
<dbReference type="InterPro" id="IPR007012">
    <property type="entry name" value="PolA_pol_cen_dom"/>
</dbReference>
<feature type="domain" description="Poly(A) polymerase central" evidence="10">
    <location>
        <begin position="295"/>
        <end position="442"/>
    </location>
</feature>
<comment type="catalytic activity">
    <reaction evidence="9">
        <text>RNA(n) + ATP = RNA(n)-3'-adenine ribonucleotide + diphosphate</text>
        <dbReference type="Rhea" id="RHEA:11332"/>
        <dbReference type="Rhea" id="RHEA-COMP:14527"/>
        <dbReference type="Rhea" id="RHEA-COMP:17347"/>
        <dbReference type="ChEBI" id="CHEBI:30616"/>
        <dbReference type="ChEBI" id="CHEBI:33019"/>
        <dbReference type="ChEBI" id="CHEBI:140395"/>
        <dbReference type="ChEBI" id="CHEBI:173115"/>
        <dbReference type="EC" id="2.7.7.19"/>
    </reaction>
</comment>
<reference evidence="11" key="2">
    <citation type="submission" date="2014-05" db="EMBL/GenBank/DDBJ databases">
        <title>The genome and life-stage specific transcriptomes of Globodera pallida elucidate key aspects of plant parasitism by a cyst nematode.</title>
        <authorList>
            <person name="Cotton J.A."/>
            <person name="Lilley C.J."/>
            <person name="Jones L.M."/>
            <person name="Kikuchi T."/>
            <person name="Reid A.J."/>
            <person name="Thorpe P."/>
            <person name="Tsai I.J."/>
            <person name="Beasley H."/>
            <person name="Blok V."/>
            <person name="Cock P.J.A."/>
            <person name="Van den Akker S.E."/>
            <person name="Holroyd N."/>
            <person name="Hunt M."/>
            <person name="Mantelin S."/>
            <person name="Naghra H."/>
            <person name="Pain A."/>
            <person name="Palomares-Rius J.E."/>
            <person name="Zarowiecki M."/>
            <person name="Berriman M."/>
            <person name="Jones J.T."/>
            <person name="Urwin P.E."/>
        </authorList>
    </citation>
    <scope>NUCLEOTIDE SEQUENCE [LARGE SCALE GENOMIC DNA]</scope>
    <source>
        <strain evidence="11">Lindley</strain>
    </source>
</reference>
<dbReference type="GO" id="GO:1990817">
    <property type="term" value="F:poly(A) RNA polymerase activity"/>
    <property type="evidence" value="ECO:0007669"/>
    <property type="project" value="UniProtKB-EC"/>
</dbReference>
<evidence type="ECO:0000256" key="3">
    <source>
        <dbReference type="ARBA" id="ARBA00012388"/>
    </source>
</evidence>
<proteinExistence type="inferred from homology"/>
<evidence type="ECO:0000313" key="11">
    <source>
        <dbReference type="Proteomes" id="UP000050741"/>
    </source>
</evidence>
<keyword evidence="5" id="KW-0808">Transferase</keyword>
<comment type="subcellular location">
    <subcellularLocation>
        <location evidence="1">Nucleus</location>
    </subcellularLocation>
</comment>
<evidence type="ECO:0000256" key="9">
    <source>
        <dbReference type="ARBA" id="ARBA00048830"/>
    </source>
</evidence>
<evidence type="ECO:0000256" key="1">
    <source>
        <dbReference type="ARBA" id="ARBA00004123"/>
    </source>
</evidence>
<keyword evidence="11" id="KW-1185">Reference proteome</keyword>
<evidence type="ECO:0000259" key="10">
    <source>
        <dbReference type="Pfam" id="PF04928"/>
    </source>
</evidence>